<dbReference type="OrthoDB" id="9762853at2"/>
<proteinExistence type="predicted"/>
<dbReference type="Proteomes" id="UP000184432">
    <property type="component" value="Unassembled WGS sequence"/>
</dbReference>
<reference evidence="2" key="1">
    <citation type="submission" date="2016-11" db="EMBL/GenBank/DDBJ databases">
        <authorList>
            <person name="Varghese N."/>
            <person name="Submissions S."/>
        </authorList>
    </citation>
    <scope>NUCLEOTIDE SEQUENCE [LARGE SCALE GENOMIC DNA]</scope>
    <source>
        <strain evidence="2">DSM 22623</strain>
    </source>
</reference>
<dbReference type="AlphaFoldDB" id="A0A1M6IWB1"/>
<name>A0A1M6IWB1_9FLAO</name>
<dbReference type="EMBL" id="FQYP01000008">
    <property type="protein sequence ID" value="SHJ38654.1"/>
    <property type="molecule type" value="Genomic_DNA"/>
</dbReference>
<sequence length="1086" mass="124223">MSENCEYIDSILRRNGRDQQQRFNKALSPDSLKLHDLDIEDWILFAYNFAKNVNYFNLDNDQVPSGNWQDLFRYFDFNENTIPRRGETAYQKLKEEITNTLADQEKDNRVTPHFTLFICFLRLLTFSQDRFNGLTKRHLDFYFQEILQVDKLSPEADKVHLLFEIAKKSASERIKENTELDGGKDQNGVKRIYKTSEELVANKASIAFLKNIYNHQEAQTNPENGAVTNLRELKAADIANSFDGMGSDFPEGQVDWWPFGYPSTIDTYPPLADAKTGFSLSSTLFELQEGVRDLTITVDYQRPPVAGPDDPQPIIQLPSETFSFESLNDNIRIYCTGEKGWLGPYELSSESILLQNQMILKFQIALDEPAVVAYHKETHLEDYSTDRPVIRFLIDQSTEAGYDINRRLALNTLTKIKVDIAVEEIASLVLENDTGVINAKKPFYPFTTDPIKRSNFTIDYPEVFKKPWTNIAVHILWKDTPETNFNDHYGNYNPNPVTNDSYFKVKSYILDRGSYTDIDSSDNASTPDNRDLSLFKKNGDVYDANYTFSNSGYVIDKNGPLRLSLNTSFLQEVYPTQYALAISKEIITPPTDPPVVPAIPKEPYIPLIDVITLKYSASTETKLELLEATGPGEVIDEETQKSNYEDNLVTLFHEAPFGQFEEHEYLKQQVLIKNGQDPTNNTDFLTNYLVPQHCRGGSLFIGLDNVEIGQQISLLIQVLEGSENPLTISFEGNEKVEWSILCDNHWKNLQNDIVKNSTDNLLNSGILRFGVPKQATTENTRLPRGYIWLRARIHKNYDAISKVKSIHTQAILAEFEDRGNELSHLEQGLPDGSISKLVTRVPQIKGITQPYNSFDGKAEESDDAYYRRISERLRHKNRAITLWDYESLVLQEFPEIYQVKCLNHSSTSSFLSPGDVTLVVIPDTINKNVFDIFQPRVSRATLNKVSAYINKLNSMHVKTEVVNPSYEEVRISLSVKFYDQFDENFYIKQLSEDITQFLSPWAFDTSRSIDFGVTLHRSVLIDYLEKLFYVDYLQDVVMRKDGEVFLTSIEPSNPASILVSAKEHSVDTNINKCNQEEEKAIDTCQV</sequence>
<evidence type="ECO:0000313" key="2">
    <source>
        <dbReference type="Proteomes" id="UP000184432"/>
    </source>
</evidence>
<protein>
    <submittedName>
        <fullName evidence="1">Baseplate J-like protein</fullName>
    </submittedName>
</protein>
<dbReference type="RefSeq" id="WP_073318998.1">
    <property type="nucleotide sequence ID" value="NZ_FQYP01000008.1"/>
</dbReference>
<evidence type="ECO:0000313" key="1">
    <source>
        <dbReference type="EMBL" id="SHJ38654.1"/>
    </source>
</evidence>
<accession>A0A1M6IWB1</accession>
<keyword evidence="2" id="KW-1185">Reference proteome</keyword>
<gene>
    <name evidence="1" type="ORF">SAMN04488508_108100</name>
</gene>
<organism evidence="1 2">
    <name type="scientific">Aquimarina spongiae</name>
    <dbReference type="NCBI Taxonomy" id="570521"/>
    <lineage>
        <taxon>Bacteria</taxon>
        <taxon>Pseudomonadati</taxon>
        <taxon>Bacteroidota</taxon>
        <taxon>Flavobacteriia</taxon>
        <taxon>Flavobacteriales</taxon>
        <taxon>Flavobacteriaceae</taxon>
        <taxon>Aquimarina</taxon>
    </lineage>
</organism>
<dbReference type="STRING" id="570521.SAMN04488508_108100"/>